<evidence type="ECO:0000313" key="4">
    <source>
        <dbReference type="EMBL" id="SFV34323.1"/>
    </source>
</evidence>
<dbReference type="PANTHER" id="PTHR11527">
    <property type="entry name" value="HEAT-SHOCK PROTEIN 20 FAMILY MEMBER"/>
    <property type="match status" value="1"/>
</dbReference>
<dbReference type="Proteomes" id="UP000199423">
    <property type="component" value="Unassembled WGS sequence"/>
</dbReference>
<protein>
    <submittedName>
        <fullName evidence="4">Heat shock protein Hsp20</fullName>
    </submittedName>
</protein>
<feature type="domain" description="SHSP" evidence="3">
    <location>
        <begin position="45"/>
        <end position="157"/>
    </location>
</feature>
<dbReference type="InterPro" id="IPR002068">
    <property type="entry name" value="A-crystallin/Hsp20_dom"/>
</dbReference>
<organism evidence="4 5">
    <name type="scientific">Hyphomicrobium facile</name>
    <dbReference type="NCBI Taxonomy" id="51670"/>
    <lineage>
        <taxon>Bacteria</taxon>
        <taxon>Pseudomonadati</taxon>
        <taxon>Pseudomonadota</taxon>
        <taxon>Alphaproteobacteria</taxon>
        <taxon>Hyphomicrobiales</taxon>
        <taxon>Hyphomicrobiaceae</taxon>
        <taxon>Hyphomicrobium</taxon>
    </lineage>
</organism>
<evidence type="ECO:0000313" key="5">
    <source>
        <dbReference type="Proteomes" id="UP000199423"/>
    </source>
</evidence>
<dbReference type="PROSITE" id="PS01031">
    <property type="entry name" value="SHSP"/>
    <property type="match status" value="1"/>
</dbReference>
<dbReference type="InterPro" id="IPR031107">
    <property type="entry name" value="Small_HSP"/>
</dbReference>
<reference evidence="5" key="1">
    <citation type="submission" date="2016-10" db="EMBL/GenBank/DDBJ databases">
        <authorList>
            <person name="Varghese N."/>
            <person name="Submissions S."/>
        </authorList>
    </citation>
    <scope>NUCLEOTIDE SEQUENCE [LARGE SCALE GENOMIC DNA]</scope>
    <source>
        <strain evidence="5">DSM 1565</strain>
    </source>
</reference>
<comment type="similarity">
    <text evidence="1 2">Belongs to the small heat shock protein (HSP20) family.</text>
</comment>
<dbReference type="Pfam" id="PF00011">
    <property type="entry name" value="HSP20"/>
    <property type="match status" value="1"/>
</dbReference>
<dbReference type="Gene3D" id="2.60.40.790">
    <property type="match status" value="1"/>
</dbReference>
<sequence>MKLRHQVPSTLRNDITRSGAVLFGPLHREIDRLFEDFSQGIASQQKMMHLLPNIDVAENNKEIDISVEMPGLERSDVDISLEDNVLTIRGEKKMETHRDDKNVYVSERAYGTFLRTIELPAGVDSSKVNATMSDGVLKITILKPANVEAKKIEVKEGKNGKPSTRAQ</sequence>
<evidence type="ECO:0000259" key="3">
    <source>
        <dbReference type="PROSITE" id="PS01031"/>
    </source>
</evidence>
<dbReference type="AlphaFoldDB" id="A0A1I7NI55"/>
<proteinExistence type="inferred from homology"/>
<dbReference type="STRING" id="51670.SAMN04488557_2288"/>
<dbReference type="RefSeq" id="WP_092867788.1">
    <property type="nucleotide sequence ID" value="NZ_FPCH01000002.1"/>
</dbReference>
<dbReference type="SUPFAM" id="SSF49764">
    <property type="entry name" value="HSP20-like chaperones"/>
    <property type="match status" value="1"/>
</dbReference>
<keyword evidence="5" id="KW-1185">Reference proteome</keyword>
<name>A0A1I7NI55_9HYPH</name>
<dbReference type="InterPro" id="IPR008978">
    <property type="entry name" value="HSP20-like_chaperone"/>
</dbReference>
<dbReference type="OrthoDB" id="9808910at2"/>
<keyword evidence="4" id="KW-0346">Stress response</keyword>
<accession>A0A1I7NI55</accession>
<evidence type="ECO:0000256" key="1">
    <source>
        <dbReference type="PROSITE-ProRule" id="PRU00285"/>
    </source>
</evidence>
<evidence type="ECO:0000256" key="2">
    <source>
        <dbReference type="RuleBase" id="RU003616"/>
    </source>
</evidence>
<dbReference type="EMBL" id="FPCH01000002">
    <property type="protein sequence ID" value="SFV34323.1"/>
    <property type="molecule type" value="Genomic_DNA"/>
</dbReference>
<gene>
    <name evidence="4" type="ORF">SAMN04488557_2288</name>
</gene>
<dbReference type="CDD" id="cd06464">
    <property type="entry name" value="ACD_sHsps-like"/>
    <property type="match status" value="1"/>
</dbReference>